<evidence type="ECO:0000313" key="3">
    <source>
        <dbReference type="EMBL" id="AOO10450.1"/>
    </source>
</evidence>
<dbReference type="Proteomes" id="UP000301260">
    <property type="component" value="Segment"/>
</dbReference>
<gene>
    <name evidence="8" type="ORF">RW010115_081</name>
    <name evidence="2" type="ORF">RW01021201_081</name>
    <name evidence="9" type="ORF">RW030617_081</name>
    <name evidence="3" type="ORF">RW03080701_081</name>
    <name evidence="4" type="ORF">RW060613_081</name>
    <name evidence="5" type="ORF">RW080711_081</name>
    <name evidence="10" type="ORF">RW220214_080</name>
    <name evidence="6" type="ORF">RW220300_082</name>
    <name evidence="7" type="ORF">RW251112_081</name>
    <name evidence="11" type="ORF">RW620316_081</name>
</gene>
<evidence type="ECO:0000313" key="9">
    <source>
        <dbReference type="EMBL" id="QBQ75409.1"/>
    </source>
</evidence>
<evidence type="ECO:0000313" key="2">
    <source>
        <dbReference type="EMBL" id="AOO10229.1"/>
    </source>
</evidence>
<evidence type="ECO:0000313" key="13">
    <source>
        <dbReference type="Proteomes" id="UP000223306"/>
    </source>
</evidence>
<dbReference type="Proteomes" id="UP000299832">
    <property type="component" value="Genome"/>
</dbReference>
<dbReference type="Proteomes" id="UP000304735">
    <property type="component" value="Segment"/>
</dbReference>
<dbReference type="EMBL" id="KX349287">
    <property type="protein sequence ID" value="AOO10669.1"/>
    <property type="molecule type" value="Genomic_DNA"/>
</dbReference>
<feature type="region of interest" description="Disordered" evidence="1">
    <location>
        <begin position="1"/>
        <end position="22"/>
    </location>
</feature>
<evidence type="ECO:0000256" key="1">
    <source>
        <dbReference type="SAM" id="MobiDB-lite"/>
    </source>
</evidence>
<evidence type="ECO:0000313" key="14">
    <source>
        <dbReference type="Proteomes" id="UP000224174"/>
    </source>
</evidence>
<dbReference type="EMBL" id="MK493322">
    <property type="protein sequence ID" value="QBQ75188.1"/>
    <property type="molecule type" value="Genomic_DNA"/>
</dbReference>
<sequence>MGNCSGHGLGSGASHHPGLGGGTISPCPHTPLAIQIKSVDLNAMDAVTRWPPLAQLPLGVGLAAASKVVVNGKIPMVDQDILTPHPTPTMHTTTSVGKECITVLNTPAWWCTKGTAGGREPAIGHQRKVFSTVKTVFIGKKRACKFGDPLGNKSTSFPCNSVVTGCSKNVFIEMSGG</sequence>
<evidence type="ECO:0000313" key="10">
    <source>
        <dbReference type="EMBL" id="QBQ75630.1"/>
    </source>
</evidence>
<dbReference type="Proteomes" id="UP000223306">
    <property type="component" value="Segment"/>
</dbReference>
<evidence type="ECO:0000313" key="12">
    <source>
        <dbReference type="Proteomes" id="UP000222384"/>
    </source>
</evidence>
<keyword evidence="15" id="KW-1185">Reference proteome</keyword>
<evidence type="ECO:0008006" key="18">
    <source>
        <dbReference type="Google" id="ProtNLM"/>
    </source>
</evidence>
<dbReference type="EMBL" id="KX349285">
    <property type="protein sequence ID" value="AOO10229.1"/>
    <property type="molecule type" value="Genomic_DNA"/>
</dbReference>
<dbReference type="EMBL" id="KX349286">
    <property type="protein sequence ID" value="AOO10450.1"/>
    <property type="molecule type" value="Genomic_DNA"/>
</dbReference>
<evidence type="ECO:0000313" key="16">
    <source>
        <dbReference type="Proteomes" id="UP000299832"/>
    </source>
</evidence>
<evidence type="ECO:0000313" key="5">
    <source>
        <dbReference type="EMBL" id="AOO10890.1"/>
    </source>
</evidence>
<proteinExistence type="predicted"/>
<protein>
    <recommendedName>
        <fullName evidence="18">Tox-PAAR-like domain-containing protein</fullName>
    </recommendedName>
</protein>
<accession>A0A1D7S9Y3</accession>
<feature type="compositionally biased region" description="Gly residues" evidence="1">
    <location>
        <begin position="1"/>
        <end position="11"/>
    </location>
</feature>
<evidence type="ECO:0000313" key="17">
    <source>
        <dbReference type="Proteomes" id="UP000301260"/>
    </source>
</evidence>
<dbReference type="Proteomes" id="UP000225361">
    <property type="component" value="Segment"/>
</dbReference>
<evidence type="ECO:0000313" key="4">
    <source>
        <dbReference type="EMBL" id="AOO10669.1"/>
    </source>
</evidence>
<dbReference type="Proteomes" id="UP000222384">
    <property type="component" value="Genome"/>
</dbReference>
<reference evidence="16 17" key="2">
    <citation type="submission" date="2019-02" db="EMBL/GenBank/DDBJ databases">
        <title>Diversity in Cyanophage Genomes from Southern New England Coastal Waters.</title>
        <authorList>
            <person name="Marston M.F."/>
        </authorList>
    </citation>
    <scope>NUCLEOTIDE SEQUENCE [LARGE SCALE GENOMIC DNA]</scope>
    <source>
        <strain evidence="8">RW_01_0115_WH8101</strain>
        <strain evidence="9">RW_03_0617</strain>
        <strain evidence="10">RW_22_0214</strain>
        <strain evidence="11">RW_62_0316</strain>
    </source>
</reference>
<evidence type="ECO:0000313" key="15">
    <source>
        <dbReference type="Proteomes" id="UP000226351"/>
    </source>
</evidence>
<dbReference type="EMBL" id="MK493323">
    <property type="protein sequence ID" value="QBQ75409.1"/>
    <property type="molecule type" value="Genomic_DNA"/>
</dbReference>
<evidence type="ECO:0000313" key="8">
    <source>
        <dbReference type="EMBL" id="QBQ75188.1"/>
    </source>
</evidence>
<dbReference type="EMBL" id="KX349288">
    <property type="protein sequence ID" value="AOO10890.1"/>
    <property type="molecule type" value="Genomic_DNA"/>
</dbReference>
<dbReference type="Proteomes" id="UP000301580">
    <property type="component" value="Segment"/>
</dbReference>
<dbReference type="Proteomes" id="UP000224173">
    <property type="component" value="Segment"/>
</dbReference>
<dbReference type="EMBL" id="KX349289">
    <property type="protein sequence ID" value="AOO11113.1"/>
    <property type="molecule type" value="Genomic_DNA"/>
</dbReference>
<dbReference type="EMBL" id="KX349290">
    <property type="protein sequence ID" value="AOO11336.1"/>
    <property type="molecule type" value="Genomic_DNA"/>
</dbReference>
<dbReference type="Proteomes" id="UP000224174">
    <property type="component" value="Segment"/>
</dbReference>
<organism evidence="3 14">
    <name type="scientific">Synechococcus phage S-RIM8</name>
    <dbReference type="NCBI Taxonomy" id="756278"/>
    <lineage>
        <taxon>Viruses</taxon>
        <taxon>Duplodnaviria</taxon>
        <taxon>Heunggongvirae</taxon>
        <taxon>Uroviricota</taxon>
        <taxon>Caudoviricetes</taxon>
        <taxon>Pantevenvirales</taxon>
        <taxon>Kyanoviridae</taxon>
        <taxon>Neptunevirus</taxon>
        <taxon>Neptunevirus srim18</taxon>
    </lineage>
</organism>
<evidence type="ECO:0000313" key="6">
    <source>
        <dbReference type="EMBL" id="AOO11113.1"/>
    </source>
</evidence>
<dbReference type="EMBL" id="MK493324">
    <property type="protein sequence ID" value="QBQ75630.1"/>
    <property type="molecule type" value="Genomic_DNA"/>
</dbReference>
<reference evidence="12 13" key="1">
    <citation type="journal article" date="2016" name="Environ. Microbiol.">
        <title>Genomic diversification of marine cyanophages into stable ecotypes.</title>
        <authorList>
            <person name="Marston M.F."/>
            <person name="Martiny J.B."/>
        </authorList>
    </citation>
    <scope>NUCLEOTIDE SEQUENCE [LARGE SCALE GENOMIC DNA]</scope>
    <source>
        <strain evidence="2">RW_01_0212_WH8101</strain>
        <strain evidence="3">RW_03_0807_WH8101</strain>
        <strain evidence="4">RW_06_0613</strain>
        <strain evidence="5">RW_08_0711</strain>
        <strain evidence="6">RW_22_0300</strain>
        <strain evidence="7">RW_25_1112</strain>
    </source>
</reference>
<dbReference type="Proteomes" id="UP000226351">
    <property type="component" value="Segment"/>
</dbReference>
<evidence type="ECO:0000313" key="7">
    <source>
        <dbReference type="EMBL" id="AOO11336.1"/>
    </source>
</evidence>
<dbReference type="EMBL" id="MK493325">
    <property type="protein sequence ID" value="QBQ75851.1"/>
    <property type="molecule type" value="Genomic_DNA"/>
</dbReference>
<name>A0A1D7S9Y3_9CAUD</name>
<evidence type="ECO:0000313" key="11">
    <source>
        <dbReference type="EMBL" id="QBQ75851.1"/>
    </source>
</evidence>